<keyword evidence="3" id="KW-0720">Serine protease</keyword>
<dbReference type="InterPro" id="IPR005151">
    <property type="entry name" value="Tail-specific_protease"/>
</dbReference>
<protein>
    <recommendedName>
        <fullName evidence="6">Tail specific protease domain-containing protein</fullName>
    </recommendedName>
</protein>
<keyword evidence="1" id="KW-0645">Protease</keyword>
<feature type="signal peptide" evidence="5">
    <location>
        <begin position="1"/>
        <end position="22"/>
    </location>
</feature>
<feature type="compositionally biased region" description="Pro residues" evidence="4">
    <location>
        <begin position="572"/>
        <end position="594"/>
    </location>
</feature>
<dbReference type="GO" id="GO:0006508">
    <property type="term" value="P:proteolysis"/>
    <property type="evidence" value="ECO:0007669"/>
    <property type="project" value="UniProtKB-KW"/>
</dbReference>
<dbReference type="Pfam" id="PF03572">
    <property type="entry name" value="Peptidase_S41"/>
    <property type="match status" value="1"/>
</dbReference>
<evidence type="ECO:0000256" key="2">
    <source>
        <dbReference type="ARBA" id="ARBA00022801"/>
    </source>
</evidence>
<dbReference type="InterPro" id="IPR029045">
    <property type="entry name" value="ClpP/crotonase-like_dom_sf"/>
</dbReference>
<comment type="caution">
    <text evidence="7">The sequence shown here is derived from an EMBL/GenBank/DDBJ whole genome shotgun (WGS) entry which is preliminary data.</text>
</comment>
<dbReference type="GO" id="GO:0004175">
    <property type="term" value="F:endopeptidase activity"/>
    <property type="evidence" value="ECO:0007669"/>
    <property type="project" value="TreeGrafter"/>
</dbReference>
<gene>
    <name evidence="7" type="ORF">H0921_09935</name>
</gene>
<dbReference type="SUPFAM" id="SSF52096">
    <property type="entry name" value="ClpP/crotonase"/>
    <property type="match status" value="1"/>
</dbReference>
<dbReference type="AlphaFoldDB" id="A0A7V9ABX8"/>
<evidence type="ECO:0000313" key="8">
    <source>
        <dbReference type="Proteomes" id="UP000542342"/>
    </source>
</evidence>
<feature type="region of interest" description="Disordered" evidence="4">
    <location>
        <begin position="554"/>
        <end position="594"/>
    </location>
</feature>
<evidence type="ECO:0000256" key="1">
    <source>
        <dbReference type="ARBA" id="ARBA00022670"/>
    </source>
</evidence>
<dbReference type="RefSeq" id="WP_194537917.1">
    <property type="nucleotide sequence ID" value="NZ_JACEFB010000006.1"/>
</dbReference>
<dbReference type="PANTHER" id="PTHR32060">
    <property type="entry name" value="TAIL-SPECIFIC PROTEASE"/>
    <property type="match status" value="1"/>
</dbReference>
<dbReference type="InterPro" id="IPR036034">
    <property type="entry name" value="PDZ_sf"/>
</dbReference>
<dbReference type="SMART" id="SM00245">
    <property type="entry name" value="TSPc"/>
    <property type="match status" value="1"/>
</dbReference>
<dbReference type="SUPFAM" id="SSF50156">
    <property type="entry name" value="PDZ domain-like"/>
    <property type="match status" value="1"/>
</dbReference>
<dbReference type="EMBL" id="JACEFB010000006">
    <property type="protein sequence ID" value="MBA2226478.1"/>
    <property type="molecule type" value="Genomic_DNA"/>
</dbReference>
<evidence type="ECO:0000256" key="5">
    <source>
        <dbReference type="SAM" id="SignalP"/>
    </source>
</evidence>
<dbReference type="CDD" id="cd07560">
    <property type="entry name" value="Peptidase_S41_CPP"/>
    <property type="match status" value="1"/>
</dbReference>
<evidence type="ECO:0000313" key="7">
    <source>
        <dbReference type="EMBL" id="MBA2226478.1"/>
    </source>
</evidence>
<keyword evidence="5" id="KW-0732">Signal</keyword>
<name>A0A7V9ABX8_9BACT</name>
<dbReference type="GO" id="GO:0007165">
    <property type="term" value="P:signal transduction"/>
    <property type="evidence" value="ECO:0007669"/>
    <property type="project" value="TreeGrafter"/>
</dbReference>
<reference evidence="7 8" key="1">
    <citation type="submission" date="2020-07" db="EMBL/GenBank/DDBJ databases">
        <title>Thermogemmata thermophila gen. nov., sp. nov., a novel moderate thermophilic planctomycete from a Kamchatka hot spring.</title>
        <authorList>
            <person name="Elcheninov A.G."/>
            <person name="Podosokorskaya O.A."/>
            <person name="Kovaleva O.L."/>
            <person name="Novikov A."/>
            <person name="Bonch-Osmolovskaya E.A."/>
            <person name="Toshchakov S.V."/>
            <person name="Kublanov I.V."/>
        </authorList>
    </citation>
    <scope>NUCLEOTIDE SEQUENCE [LARGE SCALE GENOMIC DNA]</scope>
    <source>
        <strain evidence="7 8">2918</strain>
    </source>
</reference>
<dbReference type="Proteomes" id="UP000542342">
    <property type="component" value="Unassembled WGS sequence"/>
</dbReference>
<evidence type="ECO:0000256" key="4">
    <source>
        <dbReference type="SAM" id="MobiDB-lite"/>
    </source>
</evidence>
<feature type="chain" id="PRO_5030927233" description="Tail specific protease domain-containing protein" evidence="5">
    <location>
        <begin position="23"/>
        <end position="594"/>
    </location>
</feature>
<evidence type="ECO:0000259" key="6">
    <source>
        <dbReference type="SMART" id="SM00245"/>
    </source>
</evidence>
<accession>A0A7V9ABX8</accession>
<keyword evidence="2" id="KW-0378">Hydrolase</keyword>
<feature type="domain" description="Tail specific protease" evidence="6">
    <location>
        <begin position="321"/>
        <end position="532"/>
    </location>
</feature>
<dbReference type="PANTHER" id="PTHR32060:SF30">
    <property type="entry name" value="CARBOXY-TERMINAL PROCESSING PROTEASE CTPA"/>
    <property type="match status" value="1"/>
</dbReference>
<dbReference type="Gene3D" id="2.30.42.10">
    <property type="match status" value="1"/>
</dbReference>
<dbReference type="Gene3D" id="3.90.226.10">
    <property type="entry name" value="2-enoyl-CoA Hydratase, Chain A, domain 1"/>
    <property type="match status" value="1"/>
</dbReference>
<dbReference type="InterPro" id="IPR004447">
    <property type="entry name" value="Peptidase_S41A"/>
</dbReference>
<evidence type="ECO:0000256" key="3">
    <source>
        <dbReference type="ARBA" id="ARBA00022825"/>
    </source>
</evidence>
<keyword evidence="8" id="KW-1185">Reference proteome</keyword>
<dbReference type="GO" id="GO:0030288">
    <property type="term" value="C:outer membrane-bounded periplasmic space"/>
    <property type="evidence" value="ECO:0007669"/>
    <property type="project" value="TreeGrafter"/>
</dbReference>
<proteinExistence type="predicted"/>
<dbReference type="GO" id="GO:0008236">
    <property type="term" value="F:serine-type peptidase activity"/>
    <property type="evidence" value="ECO:0007669"/>
    <property type="project" value="UniProtKB-KW"/>
</dbReference>
<organism evidence="7 8">
    <name type="scientific">Thermogemmata fonticola</name>
    <dbReference type="NCBI Taxonomy" id="2755323"/>
    <lineage>
        <taxon>Bacteria</taxon>
        <taxon>Pseudomonadati</taxon>
        <taxon>Planctomycetota</taxon>
        <taxon>Planctomycetia</taxon>
        <taxon>Gemmatales</taxon>
        <taxon>Gemmataceae</taxon>
        <taxon>Thermogemmata</taxon>
    </lineage>
</organism>
<sequence>MRTILFAFAVIGAWYATAPAVAEGQTSLPSGVAVVPDGRQAVEQLRAAAERAERLRDWEAAFTLYCQLYLIDRTAADLRTRLHQTWRRLDQYRRLRNPDYLRYAQELAPGEALQLLAEVMTKVPLLYVDRQRAHSQQLWQNGLEELCHALDDDAFYNRVFPQAPAALLRQFKEELQHYRQTPIHNPRQARQTLRRLLAHWQEQTLIAEPAAIVLEVVHGTCNGLDESSSFVPPLPPLPEDLQPQGVCLRWNNGVLSIDGIIRGSWAEQHTPLQAGQIITQINGYDLTQGEVSWDIIREALQHPQQDWHEITIVTGDSAIPELVVSLPVRPPSVYGKALKINRDGIRVGYLRLGSLRDSTPRELDDALASLQQEGIQALVLDLRGNVGGSFTAALEVARRFLPRGTIVTTQGQVPEVNNVSFSSESGMAASTIPLVVLIDGETASAAEVLAAALKDQQRATLIGVPTFGKGTLQYPLVLEWLNTVPSGATSSDSQKIPKSPKGGTVRLTIARLISPAGYPLHATGVQPHLLETDPNHQLTLAFQKAVEIARMADSMPTPMPPSDAPDSRSMLPSPPPMYEVPMPDPPDVLPLPGP</sequence>